<dbReference type="GO" id="GO:0004103">
    <property type="term" value="F:choline kinase activity"/>
    <property type="evidence" value="ECO:0007669"/>
    <property type="project" value="TreeGrafter"/>
</dbReference>
<dbReference type="GO" id="GO:0004305">
    <property type="term" value="F:ethanolamine kinase activity"/>
    <property type="evidence" value="ECO:0007669"/>
    <property type="project" value="TreeGrafter"/>
</dbReference>
<protein>
    <recommendedName>
        <fullName evidence="5">Kinase-like protein</fullName>
    </recommendedName>
</protein>
<dbReference type="GO" id="GO:0006646">
    <property type="term" value="P:phosphatidylethanolamine biosynthetic process"/>
    <property type="evidence" value="ECO:0007669"/>
    <property type="project" value="TreeGrafter"/>
</dbReference>
<keyword evidence="4" id="KW-1185">Reference proteome</keyword>
<feature type="region of interest" description="Disordered" evidence="2">
    <location>
        <begin position="99"/>
        <end position="119"/>
    </location>
</feature>
<dbReference type="SUPFAM" id="SSF56112">
    <property type="entry name" value="Protein kinase-like (PK-like)"/>
    <property type="match status" value="1"/>
</dbReference>
<comment type="similarity">
    <text evidence="1">Belongs to the choline/ethanolamine kinase family.</text>
</comment>
<dbReference type="Proteomes" id="UP001145021">
    <property type="component" value="Unassembled WGS sequence"/>
</dbReference>
<dbReference type="EMBL" id="JANBOH010000332">
    <property type="protein sequence ID" value="KAJ1642826.1"/>
    <property type="molecule type" value="Genomic_DNA"/>
</dbReference>
<dbReference type="CDD" id="cd05157">
    <property type="entry name" value="ETNK_euk"/>
    <property type="match status" value="1"/>
</dbReference>
<evidence type="ECO:0000256" key="1">
    <source>
        <dbReference type="ARBA" id="ARBA00038211"/>
    </source>
</evidence>
<dbReference type="GO" id="GO:0005737">
    <property type="term" value="C:cytoplasm"/>
    <property type="evidence" value="ECO:0007669"/>
    <property type="project" value="TreeGrafter"/>
</dbReference>
<dbReference type="AlphaFoldDB" id="A0A9W7XGM3"/>
<sequence>MSTGPSPLFFPLHPSPRLVAEMTGLSLEQSALEVSQQRNLKRMLRRIRASRQKAPAAGSSPRNGLRHHIGAAIRRHMPSLTLPSATISHAHLANEHDRANRIEAPDSSSGWGSEEDDDGISPRKMDIFMDISDSPSAKELQARVAHLFNRVFEPKPEILANHVEIQRLSGAMTNSVFMVTISPAPVVPASSHLSHVHKWTHLRSNSHGKRKDAESKSKIVLPAKYLLRVYGTGVDEFLLRDKELYWLSQLTSLGFGPRLYGIFGNGRLEEFLESTTLTKDDIRDPSTSKHIARRMCELHSLVSYYRPFKSSSSNSDSHGKSLDVTSSMASVSSLAQGVDLTGYPELWSNIDSWMALVQKKWARIVQVCAKNPQCMEILDNWTRVEQAVDKMRKTIESTGSPVVFAHDDLQYGNILKLQGTDELVVVDFEYAGYNYRGFDIANHFCEWMADYHHDVHPHQLDESQYPSVDQRRGFLRTYVKAKAFMDANMKADVGVVESDDLQIELREIKLSDEKIALEIEKLDCEVAYFVPASHFHWGIWGLLQACSSEIDFDYVGYATQRLAIFLRLVQQQTSNC</sequence>
<gene>
    <name evidence="3" type="ORF">LPJ64_005349</name>
</gene>
<dbReference type="Gene3D" id="3.90.1200.10">
    <property type="match status" value="1"/>
</dbReference>
<organism evidence="3 4">
    <name type="scientific">Coemansia asiatica</name>
    <dbReference type="NCBI Taxonomy" id="1052880"/>
    <lineage>
        <taxon>Eukaryota</taxon>
        <taxon>Fungi</taxon>
        <taxon>Fungi incertae sedis</taxon>
        <taxon>Zoopagomycota</taxon>
        <taxon>Kickxellomycotina</taxon>
        <taxon>Kickxellomycetes</taxon>
        <taxon>Kickxellales</taxon>
        <taxon>Kickxellaceae</taxon>
        <taxon>Coemansia</taxon>
    </lineage>
</organism>
<proteinExistence type="inferred from homology"/>
<evidence type="ECO:0000313" key="3">
    <source>
        <dbReference type="EMBL" id="KAJ1642826.1"/>
    </source>
</evidence>
<accession>A0A9W7XGM3</accession>
<dbReference type="InterPro" id="IPR011009">
    <property type="entry name" value="Kinase-like_dom_sf"/>
</dbReference>
<dbReference type="Gene3D" id="3.30.200.20">
    <property type="entry name" value="Phosphorylase Kinase, domain 1"/>
    <property type="match status" value="1"/>
</dbReference>
<evidence type="ECO:0008006" key="5">
    <source>
        <dbReference type="Google" id="ProtNLM"/>
    </source>
</evidence>
<evidence type="ECO:0000313" key="4">
    <source>
        <dbReference type="Proteomes" id="UP001145021"/>
    </source>
</evidence>
<dbReference type="PANTHER" id="PTHR22603:SF93">
    <property type="entry name" value="RE24176P"/>
    <property type="match status" value="1"/>
</dbReference>
<evidence type="ECO:0000256" key="2">
    <source>
        <dbReference type="SAM" id="MobiDB-lite"/>
    </source>
</evidence>
<name>A0A9W7XGM3_9FUNG</name>
<reference evidence="3" key="1">
    <citation type="submission" date="2022-07" db="EMBL/GenBank/DDBJ databases">
        <title>Phylogenomic reconstructions and comparative analyses of Kickxellomycotina fungi.</title>
        <authorList>
            <person name="Reynolds N.K."/>
            <person name="Stajich J.E."/>
            <person name="Barry K."/>
            <person name="Grigoriev I.V."/>
            <person name="Crous P."/>
            <person name="Smith M.E."/>
        </authorList>
    </citation>
    <scope>NUCLEOTIDE SEQUENCE</scope>
    <source>
        <strain evidence="3">NBRC 105413</strain>
    </source>
</reference>
<dbReference type="PANTHER" id="PTHR22603">
    <property type="entry name" value="CHOLINE/ETHANOALAMINE KINASE"/>
    <property type="match status" value="1"/>
</dbReference>
<comment type="caution">
    <text evidence="3">The sequence shown here is derived from an EMBL/GenBank/DDBJ whole genome shotgun (WGS) entry which is preliminary data.</text>
</comment>
<dbReference type="Pfam" id="PF01633">
    <property type="entry name" value="Choline_kinase"/>
    <property type="match status" value="1"/>
</dbReference>